<dbReference type="SUPFAM" id="SSF53271">
    <property type="entry name" value="PRTase-like"/>
    <property type="match status" value="1"/>
</dbReference>
<proteinExistence type="predicted"/>
<organism evidence="2 3">
    <name type="scientific">Candidatus Kaiserbacteria bacterium RIFCSPHIGHO2_02_FULL_56_30</name>
    <dbReference type="NCBI Taxonomy" id="1798499"/>
    <lineage>
        <taxon>Bacteria</taxon>
        <taxon>Candidatus Kaiseribacteriota</taxon>
    </lineage>
</organism>
<name>A0A1F6E3Z4_9BACT</name>
<dbReference type="InterPro" id="IPR000836">
    <property type="entry name" value="PRTase_dom"/>
</dbReference>
<dbReference type="EMBL" id="MFLM01000009">
    <property type="protein sequence ID" value="OGG68409.1"/>
    <property type="molecule type" value="Genomic_DNA"/>
</dbReference>
<dbReference type="STRING" id="1798499.A3C95_01745"/>
<comment type="caution">
    <text evidence="2">The sequence shown here is derived from an EMBL/GenBank/DDBJ whole genome shotgun (WGS) entry which is preliminary data.</text>
</comment>
<sequence length="208" mass="23026">MHFDNRKDAGVRLAKALARYDNEDAIIYALPRGGVVLGAEVARQLELPLELVIPRKIGHPENPEYAVCAVTEEGDLVCNEEEASRLDPIWLKGAVKREQEETKRRRKAYVGRKRLPATGKLAVIVDDGIATGLTMRAAIRSLRKELPIEIVIAAPIAPHEVVEYLRHEADDVVVLDDSEPFLGAIGAYYTDFPQVTDAEVTKLLSSFS</sequence>
<dbReference type="InterPro" id="IPR029057">
    <property type="entry name" value="PRTase-like"/>
</dbReference>
<dbReference type="GO" id="GO:0016740">
    <property type="term" value="F:transferase activity"/>
    <property type="evidence" value="ECO:0007669"/>
    <property type="project" value="UniProtKB-KW"/>
</dbReference>
<evidence type="ECO:0000313" key="3">
    <source>
        <dbReference type="Proteomes" id="UP000177107"/>
    </source>
</evidence>
<dbReference type="Pfam" id="PF00156">
    <property type="entry name" value="Pribosyltran"/>
    <property type="match status" value="1"/>
</dbReference>
<keyword evidence="2" id="KW-0808">Transferase</keyword>
<evidence type="ECO:0000313" key="2">
    <source>
        <dbReference type="EMBL" id="OGG68409.1"/>
    </source>
</evidence>
<dbReference type="Gene3D" id="3.30.1310.20">
    <property type="entry name" value="PRTase-like"/>
    <property type="match status" value="1"/>
</dbReference>
<dbReference type="Proteomes" id="UP000177107">
    <property type="component" value="Unassembled WGS sequence"/>
</dbReference>
<protein>
    <submittedName>
        <fullName evidence="2">Phosphoribosyl transferase</fullName>
    </submittedName>
</protein>
<feature type="domain" description="Phosphoribosyltransferase" evidence="1">
    <location>
        <begin position="9"/>
        <end position="175"/>
    </location>
</feature>
<evidence type="ECO:0000259" key="1">
    <source>
        <dbReference type="Pfam" id="PF00156"/>
    </source>
</evidence>
<gene>
    <name evidence="2" type="ORF">A3C95_01745</name>
</gene>
<dbReference type="CDD" id="cd06223">
    <property type="entry name" value="PRTases_typeI"/>
    <property type="match status" value="1"/>
</dbReference>
<dbReference type="AlphaFoldDB" id="A0A1F6E3Z4"/>
<accession>A0A1F6E3Z4</accession>
<dbReference type="Gene3D" id="3.40.50.2020">
    <property type="match status" value="1"/>
</dbReference>
<reference evidence="2 3" key="1">
    <citation type="journal article" date="2016" name="Nat. Commun.">
        <title>Thousands of microbial genomes shed light on interconnected biogeochemical processes in an aquifer system.</title>
        <authorList>
            <person name="Anantharaman K."/>
            <person name="Brown C.T."/>
            <person name="Hug L.A."/>
            <person name="Sharon I."/>
            <person name="Castelle C.J."/>
            <person name="Probst A.J."/>
            <person name="Thomas B.C."/>
            <person name="Singh A."/>
            <person name="Wilkins M.J."/>
            <person name="Karaoz U."/>
            <person name="Brodie E.L."/>
            <person name="Williams K.H."/>
            <person name="Hubbard S.S."/>
            <person name="Banfield J.F."/>
        </authorList>
    </citation>
    <scope>NUCLEOTIDE SEQUENCE [LARGE SCALE GENOMIC DNA]</scope>
</reference>